<dbReference type="InterPro" id="IPR048004">
    <property type="entry name" value="IS1249_transpos"/>
</dbReference>
<keyword evidence="3" id="KW-0233">DNA recombination</keyword>
<comment type="caution">
    <text evidence="5">The sequence shown here is derived from an EMBL/GenBank/DDBJ whole genome shotgun (WGS) entry which is preliminary data.</text>
</comment>
<name>A0A834IEK2_RHYFE</name>
<dbReference type="EMBL" id="JAACXV010006018">
    <property type="protein sequence ID" value="KAF7276625.1"/>
    <property type="molecule type" value="Genomic_DNA"/>
</dbReference>
<proteinExistence type="predicted"/>
<evidence type="ECO:0000256" key="3">
    <source>
        <dbReference type="ARBA" id="ARBA00023172"/>
    </source>
</evidence>
<evidence type="ECO:0000313" key="5">
    <source>
        <dbReference type="EMBL" id="KAF7276625.1"/>
    </source>
</evidence>
<keyword evidence="1" id="KW-0815">Transposition</keyword>
<sequence>GAKLRVRFIDIEQFDFAAFDVVNAAAKLRAPGGINGASDIGGVGFLGYRQKRDRYAPAPLTVPKSVNTTRCLLCSSKLVKNGKTAAGSQRWKCQACGLSSSRKRNDVTHRAQLDRFLTWLLGKLSQAETDGLTGRSFRDQVKWCWQVQPALPAVTTAPKILIIDGTYLADHGLLVAIDEHQTPLAWQWCSQESEAAWTALLKQIPAPEIVVCDGGSGVHAALRNTWPNTRIQRCIFHIWLNQRQHLTLNPKTPAGQSLLELGKRLRRISTIEEATQWLQLMNDWYVTYGHLTKERSYAKQRPDGSWDSPTGKRWWYTHARLRSAYNQYADLIRKGHLFTYLETGCPKTTSRLEGGINAAIKNMLHHHRGMTPEHQMRAAEWVLIDKAGLLSRAHEYAAAANTAPTPPPRPRFTEPDPGPVMYDTGINAEEGLWLRKGWAGRG</sequence>
<dbReference type="Proteomes" id="UP000625711">
    <property type="component" value="Unassembled WGS sequence"/>
</dbReference>
<evidence type="ECO:0000256" key="4">
    <source>
        <dbReference type="SAM" id="MobiDB-lite"/>
    </source>
</evidence>
<reference evidence="5" key="1">
    <citation type="submission" date="2020-08" db="EMBL/GenBank/DDBJ databases">
        <title>Genome sequencing and assembly of the red palm weevil Rhynchophorus ferrugineus.</title>
        <authorList>
            <person name="Dias G.B."/>
            <person name="Bergman C.M."/>
            <person name="Manee M."/>
        </authorList>
    </citation>
    <scope>NUCLEOTIDE SEQUENCE</scope>
    <source>
        <strain evidence="5">AA-2017</strain>
        <tissue evidence="5">Whole larva</tissue>
    </source>
</reference>
<evidence type="ECO:0000256" key="2">
    <source>
        <dbReference type="ARBA" id="ARBA00023125"/>
    </source>
</evidence>
<evidence type="ECO:0000313" key="6">
    <source>
        <dbReference type="Proteomes" id="UP000625711"/>
    </source>
</evidence>
<gene>
    <name evidence="5" type="ORF">GWI33_010017</name>
</gene>
<dbReference type="GO" id="GO:0006313">
    <property type="term" value="P:DNA transposition"/>
    <property type="evidence" value="ECO:0007669"/>
    <property type="project" value="InterPro"/>
</dbReference>
<feature type="region of interest" description="Disordered" evidence="4">
    <location>
        <begin position="398"/>
        <end position="418"/>
    </location>
</feature>
<dbReference type="InterPro" id="IPR001207">
    <property type="entry name" value="Transposase_mutator"/>
</dbReference>
<dbReference type="AlphaFoldDB" id="A0A834IEK2"/>
<keyword evidence="6" id="KW-1185">Reference proteome</keyword>
<feature type="non-terminal residue" evidence="5">
    <location>
        <position position="1"/>
    </location>
</feature>
<dbReference type="PROSITE" id="PS01007">
    <property type="entry name" value="TRANSPOSASE_MUTATOR"/>
    <property type="match status" value="1"/>
</dbReference>
<dbReference type="Pfam" id="PF00872">
    <property type="entry name" value="Transposase_mut"/>
    <property type="match status" value="1"/>
</dbReference>
<evidence type="ECO:0000256" key="1">
    <source>
        <dbReference type="ARBA" id="ARBA00022578"/>
    </source>
</evidence>
<protein>
    <recommendedName>
        <fullName evidence="7">Transposase</fullName>
    </recommendedName>
</protein>
<keyword evidence="2" id="KW-0238">DNA-binding</keyword>
<dbReference type="GO" id="GO:0004803">
    <property type="term" value="F:transposase activity"/>
    <property type="evidence" value="ECO:0007669"/>
    <property type="project" value="InterPro"/>
</dbReference>
<accession>A0A834IEK2</accession>
<dbReference type="GO" id="GO:0003677">
    <property type="term" value="F:DNA binding"/>
    <property type="evidence" value="ECO:0007669"/>
    <property type="project" value="UniProtKB-KW"/>
</dbReference>
<evidence type="ECO:0008006" key="7">
    <source>
        <dbReference type="Google" id="ProtNLM"/>
    </source>
</evidence>
<organism evidence="5 6">
    <name type="scientific">Rhynchophorus ferrugineus</name>
    <name type="common">Red palm weevil</name>
    <name type="synonym">Curculio ferrugineus</name>
    <dbReference type="NCBI Taxonomy" id="354439"/>
    <lineage>
        <taxon>Eukaryota</taxon>
        <taxon>Metazoa</taxon>
        <taxon>Ecdysozoa</taxon>
        <taxon>Arthropoda</taxon>
        <taxon>Hexapoda</taxon>
        <taxon>Insecta</taxon>
        <taxon>Pterygota</taxon>
        <taxon>Neoptera</taxon>
        <taxon>Endopterygota</taxon>
        <taxon>Coleoptera</taxon>
        <taxon>Polyphaga</taxon>
        <taxon>Cucujiformia</taxon>
        <taxon>Curculionidae</taxon>
        <taxon>Dryophthorinae</taxon>
        <taxon>Rhynchophorus</taxon>
    </lineage>
</organism>
<dbReference type="NCBIfam" id="NF033544">
    <property type="entry name" value="transpos_IS1249"/>
    <property type="match status" value="1"/>
</dbReference>
<dbReference type="OrthoDB" id="4815524at2759"/>